<evidence type="ECO:0000256" key="2">
    <source>
        <dbReference type="ARBA" id="ARBA00022448"/>
    </source>
</evidence>
<evidence type="ECO:0000256" key="3">
    <source>
        <dbReference type="ARBA" id="ARBA00022475"/>
    </source>
</evidence>
<keyword evidence="3" id="KW-1003">Cell membrane</keyword>
<gene>
    <name evidence="8" type="ORF">SAMN02910418_01823</name>
</gene>
<feature type="transmembrane region" description="Helical" evidence="7">
    <location>
        <begin position="124"/>
        <end position="146"/>
    </location>
</feature>
<name>A0A1H4C0L8_9ACTO</name>
<feature type="transmembrane region" description="Helical" evidence="7">
    <location>
        <begin position="6"/>
        <end position="22"/>
    </location>
</feature>
<keyword evidence="6 7" id="KW-0472">Membrane</keyword>
<evidence type="ECO:0000313" key="8">
    <source>
        <dbReference type="EMBL" id="SEA53863.1"/>
    </source>
</evidence>
<organism evidence="8 9">
    <name type="scientific">Bowdeniella nasicola</name>
    <dbReference type="NCBI Taxonomy" id="208480"/>
    <lineage>
        <taxon>Bacteria</taxon>
        <taxon>Bacillati</taxon>
        <taxon>Actinomycetota</taxon>
        <taxon>Actinomycetes</taxon>
        <taxon>Actinomycetales</taxon>
        <taxon>Actinomycetaceae</taxon>
        <taxon>Bowdeniella</taxon>
    </lineage>
</organism>
<dbReference type="OrthoDB" id="5405318at2"/>
<evidence type="ECO:0000256" key="5">
    <source>
        <dbReference type="ARBA" id="ARBA00022989"/>
    </source>
</evidence>
<comment type="subcellular location">
    <subcellularLocation>
        <location evidence="1">Membrane</location>
        <topology evidence="1">Multi-pass membrane protein</topology>
    </subcellularLocation>
</comment>
<sequence length="307" mass="31407">MSGVVSGLAVVWAVIGLGWLLGRTKLMPTSAQDALNRLVYLVGLPALVFLTLLNAHVGDLLGAPLIVAAVSGLAAAGMFAVIGRWGLRLSGERTLIGTMGASLANAAYLGVPLATYVLGSSVHVAPVIMFQVGFLTPTLFVLADILAADRRPTVRSVAITVGKNPLVWAAVAGAALSVAGLRPPAVILDVVDVVASSAVPCILIAFGLSFVGQSPKLYRAATAPIALATVIKLVIQPAIGYLLARYGLGLGGSDLFAVTCMAGLPTAQNAYLAAHRVGAGQDIARGVVMATTVLVIPTFLIFAFLFT</sequence>
<evidence type="ECO:0000256" key="6">
    <source>
        <dbReference type="ARBA" id="ARBA00023136"/>
    </source>
</evidence>
<feature type="transmembrane region" description="Helical" evidence="7">
    <location>
        <begin position="94"/>
        <end position="118"/>
    </location>
</feature>
<evidence type="ECO:0000256" key="4">
    <source>
        <dbReference type="ARBA" id="ARBA00022692"/>
    </source>
</evidence>
<evidence type="ECO:0000256" key="7">
    <source>
        <dbReference type="SAM" id="Phobius"/>
    </source>
</evidence>
<dbReference type="EMBL" id="FNQV01000011">
    <property type="protein sequence ID" value="SEA53863.1"/>
    <property type="molecule type" value="Genomic_DNA"/>
</dbReference>
<feature type="transmembrane region" description="Helical" evidence="7">
    <location>
        <begin position="34"/>
        <end position="55"/>
    </location>
</feature>
<dbReference type="GO" id="GO:0016020">
    <property type="term" value="C:membrane"/>
    <property type="evidence" value="ECO:0007669"/>
    <property type="project" value="UniProtKB-SubCell"/>
</dbReference>
<accession>A0A1H4C0L8</accession>
<proteinExistence type="predicted"/>
<keyword evidence="9" id="KW-1185">Reference proteome</keyword>
<feature type="transmembrane region" description="Helical" evidence="7">
    <location>
        <begin position="286"/>
        <end position="306"/>
    </location>
</feature>
<keyword evidence="2" id="KW-0813">Transport</keyword>
<dbReference type="GO" id="GO:0055085">
    <property type="term" value="P:transmembrane transport"/>
    <property type="evidence" value="ECO:0007669"/>
    <property type="project" value="InterPro"/>
</dbReference>
<evidence type="ECO:0000313" key="9">
    <source>
        <dbReference type="Proteomes" id="UP000199288"/>
    </source>
</evidence>
<reference evidence="9" key="1">
    <citation type="submission" date="2016-10" db="EMBL/GenBank/DDBJ databases">
        <authorList>
            <person name="Varghese N."/>
            <person name="Submissions S."/>
        </authorList>
    </citation>
    <scope>NUCLEOTIDE SEQUENCE [LARGE SCALE GENOMIC DNA]</scope>
    <source>
        <strain evidence="9">KPR-1</strain>
    </source>
</reference>
<feature type="transmembrane region" description="Helical" evidence="7">
    <location>
        <begin position="166"/>
        <end position="187"/>
    </location>
</feature>
<keyword evidence="5 7" id="KW-1133">Transmembrane helix</keyword>
<evidence type="ECO:0000256" key="1">
    <source>
        <dbReference type="ARBA" id="ARBA00004141"/>
    </source>
</evidence>
<keyword evidence="4 7" id="KW-0812">Transmembrane</keyword>
<dbReference type="PANTHER" id="PTHR36838:SF3">
    <property type="entry name" value="TRANSPORTER AUXIN EFFLUX CARRIER EC FAMILY"/>
    <property type="match status" value="1"/>
</dbReference>
<dbReference type="Proteomes" id="UP000199288">
    <property type="component" value="Unassembled WGS sequence"/>
</dbReference>
<dbReference type="Pfam" id="PF03547">
    <property type="entry name" value="Mem_trans"/>
    <property type="match status" value="1"/>
</dbReference>
<evidence type="ECO:0008006" key="10">
    <source>
        <dbReference type="Google" id="ProtNLM"/>
    </source>
</evidence>
<feature type="transmembrane region" description="Helical" evidence="7">
    <location>
        <begin position="223"/>
        <end position="243"/>
    </location>
</feature>
<dbReference type="InterPro" id="IPR004776">
    <property type="entry name" value="Mem_transp_PIN-like"/>
</dbReference>
<protein>
    <recommendedName>
        <fullName evidence="10">Transporter</fullName>
    </recommendedName>
</protein>
<dbReference type="AlphaFoldDB" id="A0A1H4C0L8"/>
<feature type="transmembrane region" description="Helical" evidence="7">
    <location>
        <begin position="193"/>
        <end position="211"/>
    </location>
</feature>
<feature type="transmembrane region" description="Helical" evidence="7">
    <location>
        <begin position="61"/>
        <end position="82"/>
    </location>
</feature>
<dbReference type="RefSeq" id="WP_092565158.1">
    <property type="nucleotide sequence ID" value="NZ_FNQV01000011.1"/>
</dbReference>
<dbReference type="PANTHER" id="PTHR36838">
    <property type="entry name" value="AUXIN EFFLUX CARRIER FAMILY PROTEIN"/>
    <property type="match status" value="1"/>
</dbReference>